<dbReference type="EMBL" id="MVBN01000002">
    <property type="protein sequence ID" value="OOK80125.1"/>
    <property type="molecule type" value="Genomic_DNA"/>
</dbReference>
<proteinExistence type="predicted"/>
<evidence type="ECO:0000259" key="2">
    <source>
        <dbReference type="Pfam" id="PF00934"/>
    </source>
</evidence>
<dbReference type="AlphaFoldDB" id="A0A1V3XLQ1"/>
<protein>
    <submittedName>
        <fullName evidence="3">PE family protein</fullName>
    </submittedName>
</protein>
<name>A0A1V3XLQ1_MYCKA</name>
<feature type="compositionally biased region" description="Basic residues" evidence="1">
    <location>
        <begin position="143"/>
        <end position="168"/>
    </location>
</feature>
<comment type="caution">
    <text evidence="3">The sequence shown here is derived from an EMBL/GenBank/DDBJ whole genome shotgun (WGS) entry which is preliminary data.</text>
</comment>
<feature type="region of interest" description="Disordered" evidence="1">
    <location>
        <begin position="119"/>
        <end position="168"/>
    </location>
</feature>
<dbReference type="Gene3D" id="1.10.287.850">
    <property type="entry name" value="HP0062-like domain"/>
    <property type="match status" value="1"/>
</dbReference>
<reference evidence="3 4" key="1">
    <citation type="submission" date="2017-02" db="EMBL/GenBank/DDBJ databases">
        <title>Complete genome sequences of Mycobacterium kansasii strains isolated from rhesus macaques.</title>
        <authorList>
            <person name="Panda A."/>
            <person name="Nagaraj S."/>
            <person name="Zhao X."/>
            <person name="Tettelin H."/>
            <person name="Detolla L.J."/>
        </authorList>
    </citation>
    <scope>NUCLEOTIDE SEQUENCE [LARGE SCALE GENOMIC DNA]</scope>
    <source>
        <strain evidence="3 4">11-3469</strain>
    </source>
</reference>
<sequence length="168" mass="17531">MYMSWVIAAPEYVAAAANDLAGIGSTLSQANMAALAPISGVLPAGADEVSFAISALFDAHAQAYQALSAQAALFHQQFVQLMSGGAGQYAAAEAANVLPMQVAAAAINDPVQALTGRPLIGNGANGARAPGKTAGRRVATGQRRQRRLRRGRPKRRQRRIGRAVGQRR</sequence>
<evidence type="ECO:0000256" key="1">
    <source>
        <dbReference type="SAM" id="MobiDB-lite"/>
    </source>
</evidence>
<dbReference type="SUPFAM" id="SSF140459">
    <property type="entry name" value="PE/PPE dimer-like"/>
    <property type="match status" value="1"/>
</dbReference>
<organism evidence="3 4">
    <name type="scientific">Mycobacterium kansasii</name>
    <dbReference type="NCBI Taxonomy" id="1768"/>
    <lineage>
        <taxon>Bacteria</taxon>
        <taxon>Bacillati</taxon>
        <taxon>Actinomycetota</taxon>
        <taxon>Actinomycetes</taxon>
        <taxon>Mycobacteriales</taxon>
        <taxon>Mycobacteriaceae</taxon>
        <taxon>Mycobacterium</taxon>
    </lineage>
</organism>
<dbReference type="STRING" id="1768.B1T50_09115"/>
<dbReference type="FunFam" id="1.10.287.850:FF:000001">
    <property type="entry name" value="PE_PGRS39"/>
    <property type="match status" value="1"/>
</dbReference>
<dbReference type="InterPro" id="IPR038332">
    <property type="entry name" value="PPE_sf"/>
</dbReference>
<evidence type="ECO:0000313" key="3">
    <source>
        <dbReference type="EMBL" id="OOK80125.1"/>
    </source>
</evidence>
<gene>
    <name evidence="3" type="ORF">BZL29_2881</name>
</gene>
<dbReference type="Proteomes" id="UP000188532">
    <property type="component" value="Unassembled WGS sequence"/>
</dbReference>
<accession>A0A1V3XLQ1</accession>
<feature type="domain" description="PE" evidence="2">
    <location>
        <begin position="6"/>
        <end position="96"/>
    </location>
</feature>
<dbReference type="InterPro" id="IPR000084">
    <property type="entry name" value="PE-PGRS_N"/>
</dbReference>
<dbReference type="Pfam" id="PF00934">
    <property type="entry name" value="PE"/>
    <property type="match status" value="1"/>
</dbReference>
<evidence type="ECO:0000313" key="4">
    <source>
        <dbReference type="Proteomes" id="UP000188532"/>
    </source>
</evidence>